<gene>
    <name evidence="2" type="ORF">EDD36DRAFT_291956</name>
</gene>
<comment type="caution">
    <text evidence="2">The sequence shown here is derived from an EMBL/GenBank/DDBJ whole genome shotgun (WGS) entry which is preliminary data.</text>
</comment>
<keyword evidence="1" id="KW-1133">Transmembrane helix</keyword>
<dbReference type="AlphaFoldDB" id="A0AAN6DVF4"/>
<reference evidence="2" key="1">
    <citation type="journal article" date="2022" name="bioRxiv">
        <title>Deciphering the potential niche of two novel black yeast fungi from a biological soil crust based on their genomes, phenotypes, and melanin regulation.</title>
        <authorList>
            <consortium name="DOE Joint Genome Institute"/>
            <person name="Carr E.C."/>
            <person name="Barton Q."/>
            <person name="Grambo S."/>
            <person name="Sullivan M."/>
            <person name="Renfro C.M."/>
            <person name="Kuo A."/>
            <person name="Pangilinan J."/>
            <person name="Lipzen A."/>
            <person name="Keymanesh K."/>
            <person name="Savage E."/>
            <person name="Barry K."/>
            <person name="Grigoriev I.V."/>
            <person name="Riekhof W.R."/>
            <person name="Harris S.S."/>
        </authorList>
    </citation>
    <scope>NUCLEOTIDE SEQUENCE</scope>
    <source>
        <strain evidence="2">JF 03-4F</strain>
    </source>
</reference>
<proteinExistence type="predicted"/>
<keyword evidence="1" id="KW-0812">Transmembrane</keyword>
<organism evidence="2 3">
    <name type="scientific">Exophiala viscosa</name>
    <dbReference type="NCBI Taxonomy" id="2486360"/>
    <lineage>
        <taxon>Eukaryota</taxon>
        <taxon>Fungi</taxon>
        <taxon>Dikarya</taxon>
        <taxon>Ascomycota</taxon>
        <taxon>Pezizomycotina</taxon>
        <taxon>Eurotiomycetes</taxon>
        <taxon>Chaetothyriomycetidae</taxon>
        <taxon>Chaetothyriales</taxon>
        <taxon>Herpotrichiellaceae</taxon>
        <taxon>Exophiala</taxon>
    </lineage>
</organism>
<feature type="transmembrane region" description="Helical" evidence="1">
    <location>
        <begin position="45"/>
        <end position="63"/>
    </location>
</feature>
<evidence type="ECO:0000313" key="3">
    <source>
        <dbReference type="Proteomes" id="UP001203852"/>
    </source>
</evidence>
<keyword evidence="3" id="KW-1185">Reference proteome</keyword>
<protein>
    <submittedName>
        <fullName evidence="2">Uncharacterized protein</fullName>
    </submittedName>
</protein>
<name>A0AAN6DVF4_9EURO</name>
<keyword evidence="1" id="KW-0472">Membrane</keyword>
<evidence type="ECO:0000256" key="1">
    <source>
        <dbReference type="SAM" id="Phobius"/>
    </source>
</evidence>
<sequence>MYARTRLSGEQILVDVGRFVLHARSRERGETVYMLIRLASRSPCHSSLIVVLSTVFVLSLSWARQIFLEWSLFFLFMHGMRDNMVMVYFAAAASTVVGQQISQGGNATNLDEKYLLSWCIHVPSSDSTFVRFYGIMKSSRRPFHLIRCAGLLRRVSTCL</sequence>
<evidence type="ECO:0000313" key="2">
    <source>
        <dbReference type="EMBL" id="KAI1611540.1"/>
    </source>
</evidence>
<dbReference type="EMBL" id="MU404356">
    <property type="protein sequence ID" value="KAI1611540.1"/>
    <property type="molecule type" value="Genomic_DNA"/>
</dbReference>
<accession>A0AAN6DVF4</accession>
<dbReference type="Proteomes" id="UP001203852">
    <property type="component" value="Unassembled WGS sequence"/>
</dbReference>